<protein>
    <submittedName>
        <fullName evidence="1">Uncharacterized protein</fullName>
    </submittedName>
</protein>
<proteinExistence type="predicted"/>
<accession>A0A8T0N5X6</accession>
<dbReference type="Proteomes" id="UP000823388">
    <property type="component" value="Chromosome 9K"/>
</dbReference>
<evidence type="ECO:0000313" key="1">
    <source>
        <dbReference type="EMBL" id="KAG2544587.1"/>
    </source>
</evidence>
<dbReference type="AlphaFoldDB" id="A0A8T0N5X6"/>
<gene>
    <name evidence="1" type="ORF">PVAP13_9KG010220</name>
</gene>
<organism evidence="1 2">
    <name type="scientific">Panicum virgatum</name>
    <name type="common">Blackwell switchgrass</name>
    <dbReference type="NCBI Taxonomy" id="38727"/>
    <lineage>
        <taxon>Eukaryota</taxon>
        <taxon>Viridiplantae</taxon>
        <taxon>Streptophyta</taxon>
        <taxon>Embryophyta</taxon>
        <taxon>Tracheophyta</taxon>
        <taxon>Spermatophyta</taxon>
        <taxon>Magnoliopsida</taxon>
        <taxon>Liliopsida</taxon>
        <taxon>Poales</taxon>
        <taxon>Poaceae</taxon>
        <taxon>PACMAD clade</taxon>
        <taxon>Panicoideae</taxon>
        <taxon>Panicodae</taxon>
        <taxon>Paniceae</taxon>
        <taxon>Panicinae</taxon>
        <taxon>Panicum</taxon>
        <taxon>Panicum sect. Hiantes</taxon>
    </lineage>
</organism>
<reference evidence="1" key="1">
    <citation type="submission" date="2020-05" db="EMBL/GenBank/DDBJ databases">
        <title>WGS assembly of Panicum virgatum.</title>
        <authorList>
            <person name="Lovell J.T."/>
            <person name="Jenkins J."/>
            <person name="Shu S."/>
            <person name="Juenger T.E."/>
            <person name="Schmutz J."/>
        </authorList>
    </citation>
    <scope>NUCLEOTIDE SEQUENCE</scope>
    <source>
        <strain evidence="1">AP13</strain>
    </source>
</reference>
<keyword evidence="2" id="KW-1185">Reference proteome</keyword>
<comment type="caution">
    <text evidence="1">The sequence shown here is derived from an EMBL/GenBank/DDBJ whole genome shotgun (WGS) entry which is preliminary data.</text>
</comment>
<name>A0A8T0N5X6_PANVG</name>
<evidence type="ECO:0000313" key="2">
    <source>
        <dbReference type="Proteomes" id="UP000823388"/>
    </source>
</evidence>
<sequence>MGRGACRGCGNTDQAIGAHRPCELSARGNVCARRCMVTQKGSEPAGAPTSKTACGGDGVPPFSVRAPAFSVHRRSAPMLHIGTRRHVRARRGMTTQKGLNGTALRRATHHAGEIATSRLPRAAAALRRAWAASTEGGRYSKSRPGIGQAEDSVVFVRPVWPRGSWVPPVPWRRPEAQDEITIVAACATAAMADFFSGSDLRVDAGQGE</sequence>
<dbReference type="EMBL" id="CM029053">
    <property type="protein sequence ID" value="KAG2544587.1"/>
    <property type="molecule type" value="Genomic_DNA"/>
</dbReference>